<name>A0ABV9I6A0_9DEIO</name>
<protein>
    <submittedName>
        <fullName evidence="1">Uncharacterized protein</fullName>
    </submittedName>
</protein>
<dbReference type="EMBL" id="JBHSEI010000002">
    <property type="protein sequence ID" value="MFC4637874.1"/>
    <property type="molecule type" value="Genomic_DNA"/>
</dbReference>
<evidence type="ECO:0000313" key="1">
    <source>
        <dbReference type="EMBL" id="MFC4637874.1"/>
    </source>
</evidence>
<reference evidence="2" key="1">
    <citation type="journal article" date="2019" name="Int. J. Syst. Evol. Microbiol.">
        <title>The Global Catalogue of Microorganisms (GCM) 10K type strain sequencing project: providing services to taxonomists for standard genome sequencing and annotation.</title>
        <authorList>
            <consortium name="The Broad Institute Genomics Platform"/>
            <consortium name="The Broad Institute Genome Sequencing Center for Infectious Disease"/>
            <person name="Wu L."/>
            <person name="Ma J."/>
        </authorList>
    </citation>
    <scope>NUCLEOTIDE SEQUENCE [LARGE SCALE GENOMIC DNA]</scope>
    <source>
        <strain evidence="2">CCUG 55995</strain>
    </source>
</reference>
<proteinExistence type="predicted"/>
<accession>A0ABV9I6A0</accession>
<organism evidence="1 2">
    <name type="scientific">Deinococcus hohokamensis</name>
    <dbReference type="NCBI Taxonomy" id="309883"/>
    <lineage>
        <taxon>Bacteria</taxon>
        <taxon>Thermotogati</taxon>
        <taxon>Deinococcota</taxon>
        <taxon>Deinococci</taxon>
        <taxon>Deinococcales</taxon>
        <taxon>Deinococcaceae</taxon>
        <taxon>Deinococcus</taxon>
    </lineage>
</organism>
<keyword evidence="2" id="KW-1185">Reference proteome</keyword>
<sequence length="73" mass="7852">MRLPGVDLWGPGAKADPRTLQVQQGPTLGLLVPVYLLPMTGRLYTAVIITGQLEFGQGRPTSFKAHLPVQAGR</sequence>
<dbReference type="Proteomes" id="UP001595952">
    <property type="component" value="Unassembled WGS sequence"/>
</dbReference>
<gene>
    <name evidence="1" type="ORF">ACFO0D_05925</name>
</gene>
<evidence type="ECO:0000313" key="2">
    <source>
        <dbReference type="Proteomes" id="UP001595952"/>
    </source>
</evidence>
<comment type="caution">
    <text evidence="1">The sequence shown here is derived from an EMBL/GenBank/DDBJ whole genome shotgun (WGS) entry which is preliminary data.</text>
</comment>